<keyword evidence="6 7" id="KW-0520">NAD</keyword>
<feature type="active site" description="Proton acceptor; for glutaminase activity" evidence="7">
    <location>
        <position position="43"/>
    </location>
</feature>
<dbReference type="Pfam" id="PF02540">
    <property type="entry name" value="NAD_synthase"/>
    <property type="match status" value="1"/>
</dbReference>
<dbReference type="Proteomes" id="UP000777784">
    <property type="component" value="Unassembled WGS sequence"/>
</dbReference>
<evidence type="ECO:0000313" key="11">
    <source>
        <dbReference type="EMBL" id="MBU2693030.1"/>
    </source>
</evidence>
<dbReference type="CDD" id="cd07570">
    <property type="entry name" value="GAT_Gln-NAD-synth"/>
    <property type="match status" value="1"/>
</dbReference>
<protein>
    <recommendedName>
        <fullName evidence="7 8">Glutamine-dependent NAD(+) synthetase</fullName>
        <ecNumber evidence="7 8">6.3.5.1</ecNumber>
    </recommendedName>
    <alternativeName>
        <fullName evidence="7 8">NAD(+) synthase [glutamine-hydrolyzing]</fullName>
    </alternativeName>
</protein>
<dbReference type="InterPro" id="IPR014729">
    <property type="entry name" value="Rossmann-like_a/b/a_fold"/>
</dbReference>
<dbReference type="Gene3D" id="3.40.50.620">
    <property type="entry name" value="HUPs"/>
    <property type="match status" value="1"/>
</dbReference>
<name>A0A948RY74_UNCEI</name>
<dbReference type="PANTHER" id="PTHR23090:SF9">
    <property type="entry name" value="GLUTAMINE-DEPENDENT NAD(+) SYNTHETASE"/>
    <property type="match status" value="1"/>
</dbReference>
<dbReference type="InterPro" id="IPR036526">
    <property type="entry name" value="C-N_Hydrolase_sf"/>
</dbReference>
<evidence type="ECO:0000256" key="1">
    <source>
        <dbReference type="ARBA" id="ARBA00005188"/>
    </source>
</evidence>
<evidence type="ECO:0000256" key="8">
    <source>
        <dbReference type="PIRNR" id="PIRNR006630"/>
    </source>
</evidence>
<dbReference type="InterPro" id="IPR003694">
    <property type="entry name" value="NAD_synthase"/>
</dbReference>
<evidence type="ECO:0000256" key="3">
    <source>
        <dbReference type="ARBA" id="ARBA00022598"/>
    </source>
</evidence>
<accession>A0A948RY74</accession>
<dbReference type="NCBIfam" id="TIGR00552">
    <property type="entry name" value="nadE"/>
    <property type="match status" value="1"/>
</dbReference>
<feature type="binding site" evidence="7">
    <location>
        <position position="418"/>
    </location>
    <ligand>
        <name>deamido-NAD(+)</name>
        <dbReference type="ChEBI" id="CHEBI:58437"/>
        <note>ligand shared between two neighboring subunits</note>
    </ligand>
</feature>
<dbReference type="GO" id="GO:0003952">
    <property type="term" value="F:NAD+ synthase (glutamine-hydrolyzing) activity"/>
    <property type="evidence" value="ECO:0007669"/>
    <property type="project" value="UniProtKB-UniRule"/>
</dbReference>
<dbReference type="EMBL" id="JAHJDP010000109">
    <property type="protein sequence ID" value="MBU2693030.1"/>
    <property type="molecule type" value="Genomic_DNA"/>
</dbReference>
<comment type="function">
    <text evidence="7">Catalyzes the ATP-dependent amidation of deamido-NAD to form NAD. Uses L-glutamine as a nitrogen source.</text>
</comment>
<feature type="binding site" evidence="7">
    <location>
        <position position="560"/>
    </location>
    <ligand>
        <name>deamido-NAD(+)</name>
        <dbReference type="ChEBI" id="CHEBI:58437"/>
        <note>ligand shared between two neighboring subunits</note>
    </ligand>
</feature>
<evidence type="ECO:0000259" key="10">
    <source>
        <dbReference type="PROSITE" id="PS50263"/>
    </source>
</evidence>
<feature type="binding site" evidence="7">
    <location>
        <begin position="335"/>
        <end position="342"/>
    </location>
    <ligand>
        <name>ATP</name>
        <dbReference type="ChEBI" id="CHEBI:30616"/>
    </ligand>
</feature>
<dbReference type="HAMAP" id="MF_02090">
    <property type="entry name" value="NadE_glutamine_dep"/>
    <property type="match status" value="1"/>
</dbReference>
<dbReference type="CDD" id="cd00553">
    <property type="entry name" value="NAD_synthase"/>
    <property type="match status" value="1"/>
</dbReference>
<feature type="binding site" evidence="7">
    <location>
        <position position="174"/>
    </location>
    <ligand>
        <name>L-glutamine</name>
        <dbReference type="ChEBI" id="CHEBI:58359"/>
    </ligand>
</feature>
<feature type="binding site" evidence="7">
    <location>
        <position position="442"/>
    </location>
    <ligand>
        <name>ATP</name>
        <dbReference type="ChEBI" id="CHEBI:30616"/>
    </ligand>
</feature>
<evidence type="ECO:0000256" key="9">
    <source>
        <dbReference type="RuleBase" id="RU003811"/>
    </source>
</evidence>
<dbReference type="Gene3D" id="3.60.110.10">
    <property type="entry name" value="Carbon-nitrogen hydrolase"/>
    <property type="match status" value="1"/>
</dbReference>
<dbReference type="FunFam" id="3.40.50.620:FF:000106">
    <property type="entry name" value="Glutamine-dependent NAD(+) synthetase"/>
    <property type="match status" value="1"/>
</dbReference>
<feature type="domain" description="CN hydrolase" evidence="10">
    <location>
        <begin position="3"/>
        <end position="244"/>
    </location>
</feature>
<dbReference type="GO" id="GO:0005524">
    <property type="term" value="F:ATP binding"/>
    <property type="evidence" value="ECO:0007669"/>
    <property type="project" value="UniProtKB-UniRule"/>
</dbReference>
<feature type="active site" description="For glutaminase activity" evidence="7">
    <location>
        <position position="110"/>
    </location>
</feature>
<evidence type="ECO:0000256" key="6">
    <source>
        <dbReference type="ARBA" id="ARBA00023027"/>
    </source>
</evidence>
<dbReference type="GO" id="GO:0005737">
    <property type="term" value="C:cytoplasm"/>
    <property type="evidence" value="ECO:0007669"/>
    <property type="project" value="InterPro"/>
</dbReference>
<feature type="binding site" evidence="7">
    <location>
        <position position="116"/>
    </location>
    <ligand>
        <name>L-glutamine</name>
        <dbReference type="ChEBI" id="CHEBI:58359"/>
    </ligand>
</feature>
<dbReference type="GO" id="GO:0004359">
    <property type="term" value="F:glutaminase activity"/>
    <property type="evidence" value="ECO:0007669"/>
    <property type="project" value="InterPro"/>
</dbReference>
<dbReference type="EC" id="6.3.5.1" evidence="7 8"/>
<dbReference type="SUPFAM" id="SSF56317">
    <property type="entry name" value="Carbon-nitrogen hydrolase"/>
    <property type="match status" value="1"/>
</dbReference>
<reference evidence="11" key="1">
    <citation type="submission" date="2021-05" db="EMBL/GenBank/DDBJ databases">
        <title>Energy efficiency and biological interactions define the core microbiome of deep oligotrophic groundwater.</title>
        <authorList>
            <person name="Mehrshad M."/>
            <person name="Lopez-Fernandez M."/>
            <person name="Bell E."/>
            <person name="Bernier-Latmani R."/>
            <person name="Bertilsson S."/>
            <person name="Dopson M."/>
        </authorList>
    </citation>
    <scope>NUCLEOTIDE SEQUENCE</scope>
    <source>
        <strain evidence="11">Modern_marine.mb.64</strain>
    </source>
</reference>
<dbReference type="GO" id="GO:0009435">
    <property type="term" value="P:NAD+ biosynthetic process"/>
    <property type="evidence" value="ECO:0007669"/>
    <property type="project" value="UniProtKB-UniRule"/>
</dbReference>
<dbReference type="InterPro" id="IPR022310">
    <property type="entry name" value="NAD/GMP_synthase"/>
</dbReference>
<comment type="similarity">
    <text evidence="2 7 8">In the C-terminal section; belongs to the NAD synthetase family.</text>
</comment>
<comment type="caution">
    <text evidence="7">Lacks conserved residue(s) required for the propagation of feature annotation.</text>
</comment>
<feature type="binding site" evidence="7">
    <location>
        <position position="180"/>
    </location>
    <ligand>
        <name>L-glutamine</name>
        <dbReference type="ChEBI" id="CHEBI:58359"/>
    </ligand>
</feature>
<gene>
    <name evidence="7" type="primary">nadE</name>
    <name evidence="11" type="ORF">KJ970_19110</name>
</gene>
<dbReference type="PANTHER" id="PTHR23090">
    <property type="entry name" value="NH 3 /GLUTAMINE-DEPENDENT NAD + SYNTHETASE"/>
    <property type="match status" value="1"/>
</dbReference>
<keyword evidence="5 7" id="KW-0067">ATP-binding</keyword>
<keyword evidence="3 7" id="KW-0436">Ligase</keyword>
<feature type="active site" description="Nucleophile; for glutaminase activity" evidence="7">
    <location>
        <position position="146"/>
    </location>
</feature>
<dbReference type="SUPFAM" id="SSF52402">
    <property type="entry name" value="Adenine nucleotide alpha hydrolases-like"/>
    <property type="match status" value="1"/>
</dbReference>
<evidence type="ECO:0000313" key="12">
    <source>
        <dbReference type="Proteomes" id="UP000777784"/>
    </source>
</evidence>
<comment type="pathway">
    <text evidence="1 7 8">Cofactor biosynthesis; NAD(+) biosynthesis; NAD(+) from deamido-NAD(+) (L-Gln route): step 1/1.</text>
</comment>
<feature type="binding site" evidence="7">
    <location>
        <position position="447"/>
    </location>
    <ligand>
        <name>deamido-NAD(+)</name>
        <dbReference type="ChEBI" id="CHEBI:58437"/>
        <note>ligand shared between two neighboring subunits</note>
    </ligand>
</feature>
<organism evidence="11 12">
    <name type="scientific">Eiseniibacteriota bacterium</name>
    <dbReference type="NCBI Taxonomy" id="2212470"/>
    <lineage>
        <taxon>Bacteria</taxon>
        <taxon>Candidatus Eiseniibacteriota</taxon>
    </lineage>
</organism>
<dbReference type="AlphaFoldDB" id="A0A948RY74"/>
<dbReference type="PROSITE" id="PS50263">
    <property type="entry name" value="CN_HYDROLASE"/>
    <property type="match status" value="1"/>
</dbReference>
<dbReference type="InterPro" id="IPR003010">
    <property type="entry name" value="C-N_Hydrolase"/>
</dbReference>
<evidence type="ECO:0000256" key="7">
    <source>
        <dbReference type="HAMAP-Rule" id="MF_02090"/>
    </source>
</evidence>
<evidence type="ECO:0000256" key="5">
    <source>
        <dbReference type="ARBA" id="ARBA00022840"/>
    </source>
</evidence>
<comment type="similarity">
    <text evidence="9">Belongs to the NAD synthetase family.</text>
</comment>
<proteinExistence type="inferred from homology"/>
<sequence length="592" mass="66398">MGMRLALAQLNPIVGDLEGNARNIIHYMTLANDNQADLIIFPELVLTGYPPEDLLLRPSFLRDAMIEFESIRRSAPPLFTCLGLPRTTPQGIHNSAALFYGAEFLDFYDKCTLPNYSVFDEKRYFSTSVRCPVYQWERWRIGINICEDLWVRGGVPMVQAETGEAQMLINISASPYHMGKSEFREQLLRHRASQYGVYLICANQVGGQDELVFDGSSLVISPRGEVLARARIFDEDLLYIDLPAAPMDRERLSPPDDHFVEPGGKGLEYLEEHLYLDRVELPAALITSLQQKAQKAALKPRIEPFPAINASIYKALLLGLRDYVRKNGFERVVIGLSGGIDSALTATLAVDALGAGAVTGLAMPSPYSSAASLEDARELCRRLKIRLDVLSIHSLFQSYRETLEIPFKGLPEDVTEENIQARIRGNLLMAYSNKFSALVLATGNKSEFAVGYCTLYGDMAGGFAVLKDVFKTRVFELSRWRNSLGPDDGPIPENTMVRPPSAELRKDQIDQDTLPAYSQLDAILQLMVEEDLSPKEISAKGFDPVTVSKVFRWVDGNEYKRRQAPPGVKLTPRAFGKDRRYPLTNRYRPQFR</sequence>
<dbReference type="PIRSF" id="PIRSF006630">
    <property type="entry name" value="NADS_GAT"/>
    <property type="match status" value="1"/>
</dbReference>
<dbReference type="GO" id="GO:0008795">
    <property type="term" value="F:NAD+ synthase activity"/>
    <property type="evidence" value="ECO:0007669"/>
    <property type="project" value="UniProtKB-UniRule"/>
</dbReference>
<keyword evidence="4 7" id="KW-0547">Nucleotide-binding</keyword>
<dbReference type="NCBIfam" id="NF010588">
    <property type="entry name" value="PRK13981.1"/>
    <property type="match status" value="1"/>
</dbReference>
<comment type="caution">
    <text evidence="11">The sequence shown here is derived from an EMBL/GenBank/DDBJ whole genome shotgun (WGS) entry which is preliminary data.</text>
</comment>
<evidence type="ECO:0000256" key="2">
    <source>
        <dbReference type="ARBA" id="ARBA00007145"/>
    </source>
</evidence>
<dbReference type="Pfam" id="PF00795">
    <property type="entry name" value="CN_hydrolase"/>
    <property type="match status" value="1"/>
</dbReference>
<evidence type="ECO:0000256" key="4">
    <source>
        <dbReference type="ARBA" id="ARBA00022741"/>
    </source>
</evidence>
<dbReference type="InterPro" id="IPR014445">
    <property type="entry name" value="Gln-dep_NAD_synthase"/>
</dbReference>
<comment type="catalytic activity">
    <reaction evidence="7 8">
        <text>deamido-NAD(+) + L-glutamine + ATP + H2O = L-glutamate + AMP + diphosphate + NAD(+) + H(+)</text>
        <dbReference type="Rhea" id="RHEA:24384"/>
        <dbReference type="ChEBI" id="CHEBI:15377"/>
        <dbReference type="ChEBI" id="CHEBI:15378"/>
        <dbReference type="ChEBI" id="CHEBI:29985"/>
        <dbReference type="ChEBI" id="CHEBI:30616"/>
        <dbReference type="ChEBI" id="CHEBI:33019"/>
        <dbReference type="ChEBI" id="CHEBI:57540"/>
        <dbReference type="ChEBI" id="CHEBI:58359"/>
        <dbReference type="ChEBI" id="CHEBI:58437"/>
        <dbReference type="ChEBI" id="CHEBI:456215"/>
        <dbReference type="EC" id="6.3.5.1"/>
    </reaction>
</comment>